<keyword evidence="8" id="KW-0862">Zinc</keyword>
<reference evidence="9 10" key="1">
    <citation type="submission" date="2019-03" db="EMBL/GenBank/DDBJ databases">
        <title>Genomic Encyclopedia of Type Strains, Phase IV (KMG-IV): sequencing the most valuable type-strain genomes for metagenomic binning, comparative biology and taxonomic classification.</title>
        <authorList>
            <person name="Goeker M."/>
        </authorList>
    </citation>
    <scope>NUCLEOTIDE SEQUENCE [LARGE SCALE GENOMIC DNA]</scope>
    <source>
        <strain evidence="9 10">DSM 28679</strain>
    </source>
</reference>
<dbReference type="InterPro" id="IPR002150">
    <property type="entry name" value="Ribosomal_bL31"/>
</dbReference>
<dbReference type="PRINTS" id="PR01249">
    <property type="entry name" value="RIBOSOMALL31"/>
</dbReference>
<comment type="subunit">
    <text evidence="2 8">Part of the 50S ribosomal subunit.</text>
</comment>
<name>A0A4R6TR62_9GAMM</name>
<dbReference type="GO" id="GO:0019843">
    <property type="term" value="F:rRNA binding"/>
    <property type="evidence" value="ECO:0007669"/>
    <property type="project" value="UniProtKB-KW"/>
</dbReference>
<dbReference type="GO" id="GO:0003735">
    <property type="term" value="F:structural constituent of ribosome"/>
    <property type="evidence" value="ECO:0007669"/>
    <property type="project" value="InterPro"/>
</dbReference>
<comment type="cofactor">
    <cofactor evidence="8">
        <name>Zn(2+)</name>
        <dbReference type="ChEBI" id="CHEBI:29105"/>
    </cofactor>
    <text evidence="8">Binds 1 zinc ion per subunit.</text>
</comment>
<dbReference type="NCBIfam" id="TIGR00105">
    <property type="entry name" value="L31"/>
    <property type="match status" value="1"/>
</dbReference>
<evidence type="ECO:0000256" key="6">
    <source>
        <dbReference type="ARBA" id="ARBA00023274"/>
    </source>
</evidence>
<evidence type="ECO:0000256" key="1">
    <source>
        <dbReference type="ARBA" id="ARBA00009296"/>
    </source>
</evidence>
<keyword evidence="4 8" id="KW-0694">RNA-binding</keyword>
<dbReference type="Gene3D" id="4.10.830.30">
    <property type="entry name" value="Ribosomal protein L31"/>
    <property type="match status" value="1"/>
</dbReference>
<proteinExistence type="inferred from homology"/>
<sequence length="70" mass="7698">MKADIHPNYADISATCSCGNVIKTRSTLAQDISIDVCSECHPFYTGKQKVLDVGGRIDRFKQRFGGFASK</sequence>
<dbReference type="PANTHER" id="PTHR33280:SF6">
    <property type="entry name" value="LARGE RIBOSOMAL SUBUNIT PROTEIN BL31A"/>
    <property type="match status" value="1"/>
</dbReference>
<dbReference type="OrthoDB" id="9803251at2"/>
<dbReference type="GO" id="GO:1990904">
    <property type="term" value="C:ribonucleoprotein complex"/>
    <property type="evidence" value="ECO:0007669"/>
    <property type="project" value="UniProtKB-KW"/>
</dbReference>
<comment type="similarity">
    <text evidence="1 8">Belongs to the bacterial ribosomal protein bL31 family. Type A subfamily.</text>
</comment>
<evidence type="ECO:0000313" key="9">
    <source>
        <dbReference type="EMBL" id="TDQ35481.1"/>
    </source>
</evidence>
<feature type="binding site" evidence="8">
    <location>
        <position position="40"/>
    </location>
    <ligand>
        <name>Zn(2+)</name>
        <dbReference type="ChEBI" id="CHEBI:29105"/>
    </ligand>
</feature>
<dbReference type="Pfam" id="PF01197">
    <property type="entry name" value="Ribosomal_L31"/>
    <property type="match status" value="1"/>
</dbReference>
<dbReference type="GO" id="GO:0005840">
    <property type="term" value="C:ribosome"/>
    <property type="evidence" value="ECO:0007669"/>
    <property type="project" value="UniProtKB-KW"/>
</dbReference>
<feature type="binding site" evidence="8">
    <location>
        <position position="37"/>
    </location>
    <ligand>
        <name>Zn(2+)</name>
        <dbReference type="ChEBI" id="CHEBI:29105"/>
    </ligand>
</feature>
<evidence type="ECO:0000256" key="2">
    <source>
        <dbReference type="ARBA" id="ARBA00011838"/>
    </source>
</evidence>
<feature type="binding site" evidence="8">
    <location>
        <position position="16"/>
    </location>
    <ligand>
        <name>Zn(2+)</name>
        <dbReference type="ChEBI" id="CHEBI:29105"/>
    </ligand>
</feature>
<evidence type="ECO:0000256" key="4">
    <source>
        <dbReference type="ARBA" id="ARBA00022884"/>
    </source>
</evidence>
<dbReference type="NCBIfam" id="NF000612">
    <property type="entry name" value="PRK00019.1"/>
    <property type="match status" value="1"/>
</dbReference>
<keyword evidence="6 8" id="KW-0687">Ribonucleoprotein</keyword>
<keyword evidence="3 8" id="KW-0699">rRNA-binding</keyword>
<dbReference type="InterPro" id="IPR042105">
    <property type="entry name" value="Ribosomal_bL31_sf"/>
</dbReference>
<accession>A0A4R6TR62</accession>
<protein>
    <recommendedName>
        <fullName evidence="7 8">Large ribosomal subunit protein bL31</fullName>
    </recommendedName>
</protein>
<dbReference type="EMBL" id="SNYK01000015">
    <property type="protein sequence ID" value="TDQ35481.1"/>
    <property type="molecule type" value="Genomic_DNA"/>
</dbReference>
<dbReference type="PANTHER" id="PTHR33280">
    <property type="entry name" value="50S RIBOSOMAL PROTEIN L31, CHLOROPLASTIC"/>
    <property type="match status" value="1"/>
</dbReference>
<organism evidence="9 10">
    <name type="scientific">Thiopseudomonas denitrificans</name>
    <dbReference type="NCBI Taxonomy" id="1501432"/>
    <lineage>
        <taxon>Bacteria</taxon>
        <taxon>Pseudomonadati</taxon>
        <taxon>Pseudomonadota</taxon>
        <taxon>Gammaproteobacteria</taxon>
        <taxon>Pseudomonadales</taxon>
        <taxon>Pseudomonadaceae</taxon>
        <taxon>Thiopseudomonas</taxon>
    </lineage>
</organism>
<dbReference type="InterPro" id="IPR034704">
    <property type="entry name" value="Ribosomal_bL28/bL31-like_sf"/>
</dbReference>
<evidence type="ECO:0000256" key="3">
    <source>
        <dbReference type="ARBA" id="ARBA00022730"/>
    </source>
</evidence>
<keyword evidence="10" id="KW-1185">Reference proteome</keyword>
<keyword evidence="5 8" id="KW-0689">Ribosomal protein</keyword>
<evidence type="ECO:0000256" key="5">
    <source>
        <dbReference type="ARBA" id="ARBA00022980"/>
    </source>
</evidence>
<dbReference type="PROSITE" id="PS01143">
    <property type="entry name" value="RIBOSOMAL_L31"/>
    <property type="match status" value="1"/>
</dbReference>
<dbReference type="NCBIfam" id="NF001809">
    <property type="entry name" value="PRK00528.1"/>
    <property type="match status" value="1"/>
</dbReference>
<gene>
    <name evidence="8" type="primary">rpmE</name>
    <name evidence="9" type="ORF">DFQ45_11531</name>
</gene>
<evidence type="ECO:0000256" key="7">
    <source>
        <dbReference type="ARBA" id="ARBA00035687"/>
    </source>
</evidence>
<comment type="caution">
    <text evidence="9">The sequence shown here is derived from an EMBL/GenBank/DDBJ whole genome shotgun (WGS) entry which is preliminary data.</text>
</comment>
<evidence type="ECO:0000313" key="10">
    <source>
        <dbReference type="Proteomes" id="UP000294575"/>
    </source>
</evidence>
<dbReference type="SUPFAM" id="SSF143800">
    <property type="entry name" value="L28p-like"/>
    <property type="match status" value="1"/>
</dbReference>
<dbReference type="GO" id="GO:0006412">
    <property type="term" value="P:translation"/>
    <property type="evidence" value="ECO:0007669"/>
    <property type="project" value="UniProtKB-UniRule"/>
</dbReference>
<dbReference type="RefSeq" id="WP_101495526.1">
    <property type="nucleotide sequence ID" value="NZ_LNJZ01000001.1"/>
</dbReference>
<evidence type="ECO:0000256" key="8">
    <source>
        <dbReference type="HAMAP-Rule" id="MF_00501"/>
    </source>
</evidence>
<keyword evidence="8" id="KW-0479">Metal-binding</keyword>
<dbReference type="Proteomes" id="UP000294575">
    <property type="component" value="Unassembled WGS sequence"/>
</dbReference>
<dbReference type="InterPro" id="IPR027491">
    <property type="entry name" value="Ribosomal_bL31_A"/>
</dbReference>
<dbReference type="HAMAP" id="MF_00501">
    <property type="entry name" value="Ribosomal_bL31_1"/>
    <property type="match status" value="1"/>
</dbReference>
<feature type="binding site" evidence="8">
    <location>
        <position position="18"/>
    </location>
    <ligand>
        <name>Zn(2+)</name>
        <dbReference type="ChEBI" id="CHEBI:29105"/>
    </ligand>
</feature>
<dbReference type="AlphaFoldDB" id="A0A4R6TR62"/>
<comment type="function">
    <text evidence="8">Binds the 23S rRNA.</text>
</comment>
<dbReference type="GO" id="GO:0046872">
    <property type="term" value="F:metal ion binding"/>
    <property type="evidence" value="ECO:0007669"/>
    <property type="project" value="UniProtKB-KW"/>
</dbReference>